<dbReference type="PROSITE" id="PS50088">
    <property type="entry name" value="ANK_REPEAT"/>
    <property type="match status" value="2"/>
</dbReference>
<proteinExistence type="predicted"/>
<evidence type="ECO:0000256" key="1">
    <source>
        <dbReference type="PROSITE-ProRule" id="PRU00023"/>
    </source>
</evidence>
<dbReference type="Gene3D" id="1.25.40.20">
    <property type="entry name" value="Ankyrin repeat-containing domain"/>
    <property type="match status" value="1"/>
</dbReference>
<evidence type="ECO:0000313" key="4">
    <source>
        <dbReference type="Proteomes" id="UP000018208"/>
    </source>
</evidence>
<reference evidence="2 3" key="1">
    <citation type="journal article" date="2014" name="PLoS Genet.">
        <title>The Genome of Spironucleus salmonicida Highlights a Fish Pathogen Adapted to Fluctuating Environments.</title>
        <authorList>
            <person name="Xu F."/>
            <person name="Jerlstrom-Hultqvist J."/>
            <person name="Einarsson E."/>
            <person name="Astvaldsson A."/>
            <person name="Svard S.G."/>
            <person name="Andersson J.O."/>
        </authorList>
    </citation>
    <scope>NUCLEOTIDE SEQUENCE</scope>
    <source>
        <strain evidence="3">ATCC 50377</strain>
    </source>
</reference>
<dbReference type="EMBL" id="AUWU02000003">
    <property type="protein sequence ID" value="KAH0575518.1"/>
    <property type="molecule type" value="Genomic_DNA"/>
</dbReference>
<protein>
    <submittedName>
        <fullName evidence="2">Ankyrin repeat-containing protein</fullName>
    </submittedName>
</protein>
<name>V6LBU6_9EUKA</name>
<keyword evidence="4" id="KW-1185">Reference proteome</keyword>
<dbReference type="EMBL" id="KI546168">
    <property type="protein sequence ID" value="EST41673.1"/>
    <property type="molecule type" value="Genomic_DNA"/>
</dbReference>
<evidence type="ECO:0000313" key="3">
    <source>
        <dbReference type="EMBL" id="KAH0575518.1"/>
    </source>
</evidence>
<feature type="repeat" description="ANK" evidence="1">
    <location>
        <begin position="31"/>
        <end position="52"/>
    </location>
</feature>
<dbReference type="InterPro" id="IPR036770">
    <property type="entry name" value="Ankyrin_rpt-contain_sf"/>
</dbReference>
<sequence length="278" mass="31862">MPNQFLQAAIDNDIFFIKDNLKMVDITSIPAQKTALHYAAQYGNINVVKLLIPFLAAKTSSNGFTALHYAAKHGFYECVHVLAELEAGIKTANKKLAIEIAAENGELEIMTLLWKYEGGPSISAGDCQEGQEQLQRLGRKRLTNQLKKSWLVQFYCQEQGKLQQQLVRTQIEYKTQLVKVERERDILLERITYLNAAVKQDESDCEDWVKPVVQDDDEPGKGLCRNLSFLEISCSQVFNDQRKRNLIIQGHGLKKEIRQLKQISQKLLDRFEQVFENM</sequence>
<dbReference type="SUPFAM" id="SSF48403">
    <property type="entry name" value="Ankyrin repeat"/>
    <property type="match status" value="1"/>
</dbReference>
<gene>
    <name evidence="2" type="ORF">SS50377_18761</name>
    <name evidence="3" type="ORF">SS50377_23152</name>
</gene>
<evidence type="ECO:0000313" key="2">
    <source>
        <dbReference type="EMBL" id="EST41673.1"/>
    </source>
</evidence>
<dbReference type="PANTHER" id="PTHR24120">
    <property type="entry name" value="GH07239P"/>
    <property type="match status" value="1"/>
</dbReference>
<dbReference type="PROSITE" id="PS50297">
    <property type="entry name" value="ANK_REP_REGION"/>
    <property type="match status" value="2"/>
</dbReference>
<dbReference type="InterPro" id="IPR002110">
    <property type="entry name" value="Ankyrin_rpt"/>
</dbReference>
<keyword evidence="1" id="KW-0040">ANK repeat</keyword>
<dbReference type="OrthoDB" id="70519at2759"/>
<dbReference type="VEuPathDB" id="GiardiaDB:SS50377_23152"/>
<accession>V6LBU6</accession>
<dbReference type="PANTHER" id="PTHR24120:SF4">
    <property type="entry name" value="GH07239P"/>
    <property type="match status" value="1"/>
</dbReference>
<dbReference type="AlphaFoldDB" id="V6LBU6"/>
<dbReference type="SMART" id="SM00248">
    <property type="entry name" value="ANK"/>
    <property type="match status" value="3"/>
</dbReference>
<dbReference type="Pfam" id="PF12796">
    <property type="entry name" value="Ank_2"/>
    <property type="match status" value="1"/>
</dbReference>
<feature type="repeat" description="ANK" evidence="1">
    <location>
        <begin position="62"/>
        <end position="94"/>
    </location>
</feature>
<reference evidence="3" key="2">
    <citation type="submission" date="2020-12" db="EMBL/GenBank/DDBJ databases">
        <title>New Spironucleus salmonicida genome in near-complete chromosomes.</title>
        <authorList>
            <person name="Xu F."/>
            <person name="Kurt Z."/>
            <person name="Jimenez-Gonzalez A."/>
            <person name="Astvaldsson A."/>
            <person name="Andersson J.O."/>
            <person name="Svard S.G."/>
        </authorList>
    </citation>
    <scope>NUCLEOTIDE SEQUENCE</scope>
    <source>
        <strain evidence="3">ATCC 50377</strain>
    </source>
</reference>
<dbReference type="Proteomes" id="UP000018208">
    <property type="component" value="Unassembled WGS sequence"/>
</dbReference>
<organism evidence="2">
    <name type="scientific">Spironucleus salmonicida</name>
    <dbReference type="NCBI Taxonomy" id="348837"/>
    <lineage>
        <taxon>Eukaryota</taxon>
        <taxon>Metamonada</taxon>
        <taxon>Diplomonadida</taxon>
        <taxon>Hexamitidae</taxon>
        <taxon>Hexamitinae</taxon>
        <taxon>Spironucleus</taxon>
    </lineage>
</organism>